<keyword evidence="6" id="KW-0325">Glycoprotein</keyword>
<dbReference type="PANTHER" id="PTHR43791:SF54">
    <property type="entry name" value="MAJOR FACILITATOR SUPERFAMILY (MFS) PROFILE DOMAIN-CONTAINING PROTEIN-RELATED"/>
    <property type="match status" value="1"/>
</dbReference>
<dbReference type="SUPFAM" id="SSF103473">
    <property type="entry name" value="MFS general substrate transporter"/>
    <property type="match status" value="1"/>
</dbReference>
<keyword evidence="2" id="KW-0813">Transport</keyword>
<dbReference type="GO" id="GO:0019441">
    <property type="term" value="P:L-tryptophan catabolic process to kynurenine"/>
    <property type="evidence" value="ECO:0007669"/>
    <property type="project" value="InterPro"/>
</dbReference>
<sequence>MASQHPDFDALPLDKNGPHGNAWGLWGPDDQLGTLNHLVDEVVSQAARENIRTGSRLSLNWSMTGASYPKFARKNLELRTINKAPLKHAHDDEDFVLNQKLYYMGRKAEDFAASDSPNSIHHVSAKGIAGRAVFIDWYSWALAQGLEIDAMSSHEVPFEQIIKTLEFQNMSLDSLRAGDIIVIRFGYLAQYENMEPAKREYFDKLYREKKPDNIGLKPSRELLKFLWNTKIAAICGDSRSLEVWPCKDLEWHLHEWLLAGWGMPIGELFYLEELSKRSSGRAPMDMNLGDLDPDQHIYHGLAQVCKATYSVTSSAATLTMDQSANKDLEPTKIDDKFVEHAPDAYSGLSPEDADFMRQYEGKAGKKVVKKIDYRLLPIMAVLYLLAHIDRGNIGNAKIEGMDKNLGLVGNQYNIASTIFFVPYIIFEVPSNIILKKVRASIWLSFLIISWGIVMTCMGVVQNFRGLLACRVVLGVFEAGFFPGAVFIVSSWYPRHELQQRLAIFYTASAFSGALSGLLAFGIARLDGARGIAGWRWIFLIEGAVTVAAGLVMPLLIIDTPERAKWLSDDEKRFVDLRLRLSGVRASTEEGDKFSWKLLFKTMIDWKIMMGIILAWANSVPNAAFKFTMPQIIKQLGFSTAQSQLLTMPPYVCGGIAAWLSGRFSDRLKWRMPFIVGPMSVLLVALAVLFNYSKNVADNVPAMYVGVMLAQIGIYPLLPGISAWTGNNLAPSWKRSIGLAWLLAAGNLGSIIGTNIFLDREGPRYPTGYGTSLGIICLAVLCALIMEFCLWKSNKSRDQLSEAEIRQRYSQEELDAMGERSPLYKYTL</sequence>
<dbReference type="Pfam" id="PF07690">
    <property type="entry name" value="MFS_1"/>
    <property type="match status" value="1"/>
</dbReference>
<feature type="transmembrane region" description="Helical" evidence="7">
    <location>
        <begin position="673"/>
        <end position="691"/>
    </location>
</feature>
<evidence type="ECO:0000256" key="1">
    <source>
        <dbReference type="ARBA" id="ARBA00004141"/>
    </source>
</evidence>
<feature type="domain" description="Major facilitator superfamily (MFS) profile" evidence="8">
    <location>
        <begin position="375"/>
        <end position="796"/>
    </location>
</feature>
<evidence type="ECO:0000256" key="4">
    <source>
        <dbReference type="ARBA" id="ARBA00022989"/>
    </source>
</evidence>
<organism evidence="9 10">
    <name type="scientific">Fusarium austroafricanum</name>
    <dbReference type="NCBI Taxonomy" id="2364996"/>
    <lineage>
        <taxon>Eukaryota</taxon>
        <taxon>Fungi</taxon>
        <taxon>Dikarya</taxon>
        <taxon>Ascomycota</taxon>
        <taxon>Pezizomycotina</taxon>
        <taxon>Sordariomycetes</taxon>
        <taxon>Hypocreomycetidae</taxon>
        <taxon>Hypocreales</taxon>
        <taxon>Nectriaceae</taxon>
        <taxon>Fusarium</taxon>
        <taxon>Fusarium concolor species complex</taxon>
    </lineage>
</organism>
<dbReference type="Gene3D" id="3.50.30.50">
    <property type="entry name" value="Putative cyclase"/>
    <property type="match status" value="1"/>
</dbReference>
<evidence type="ECO:0000256" key="5">
    <source>
        <dbReference type="ARBA" id="ARBA00023136"/>
    </source>
</evidence>
<proteinExistence type="predicted"/>
<dbReference type="InterPro" id="IPR020846">
    <property type="entry name" value="MFS_dom"/>
</dbReference>
<feature type="transmembrane region" description="Helical" evidence="7">
    <location>
        <begin position="504"/>
        <end position="524"/>
    </location>
</feature>
<protein>
    <recommendedName>
        <fullName evidence="8">Major facilitator superfamily (MFS) profile domain-containing protein</fullName>
    </recommendedName>
</protein>
<dbReference type="PROSITE" id="PS50850">
    <property type="entry name" value="MFS"/>
    <property type="match status" value="1"/>
</dbReference>
<evidence type="ECO:0000256" key="7">
    <source>
        <dbReference type="SAM" id="Phobius"/>
    </source>
</evidence>
<dbReference type="GO" id="GO:0016020">
    <property type="term" value="C:membrane"/>
    <property type="evidence" value="ECO:0007669"/>
    <property type="project" value="UniProtKB-SubCell"/>
</dbReference>
<comment type="subcellular location">
    <subcellularLocation>
        <location evidence="1">Membrane</location>
        <topology evidence="1">Multi-pass membrane protein</topology>
    </subcellularLocation>
</comment>
<dbReference type="Gene3D" id="1.20.1250.20">
    <property type="entry name" value="MFS general substrate transporter like domains"/>
    <property type="match status" value="2"/>
</dbReference>
<dbReference type="InterPro" id="IPR011701">
    <property type="entry name" value="MFS"/>
</dbReference>
<evidence type="ECO:0000256" key="6">
    <source>
        <dbReference type="ARBA" id="ARBA00023180"/>
    </source>
</evidence>
<accession>A0A8H4NYQ7</accession>
<feature type="transmembrane region" description="Helical" evidence="7">
    <location>
        <begin position="736"/>
        <end position="757"/>
    </location>
</feature>
<keyword evidence="3 7" id="KW-0812">Transmembrane</keyword>
<reference evidence="9" key="1">
    <citation type="submission" date="2020-01" db="EMBL/GenBank/DDBJ databases">
        <title>Identification and distribution of gene clusters putatively required for synthesis of sphingolipid metabolism inhibitors in phylogenetically diverse species of the filamentous fungus Fusarium.</title>
        <authorList>
            <person name="Kim H.-S."/>
            <person name="Busman M."/>
            <person name="Brown D.W."/>
            <person name="Divon H."/>
            <person name="Uhlig S."/>
            <person name="Proctor R.H."/>
        </authorList>
    </citation>
    <scope>NUCLEOTIDE SEQUENCE</scope>
    <source>
        <strain evidence="9">NRRL 53441</strain>
    </source>
</reference>
<evidence type="ECO:0000256" key="3">
    <source>
        <dbReference type="ARBA" id="ARBA00022692"/>
    </source>
</evidence>
<evidence type="ECO:0000259" key="8">
    <source>
        <dbReference type="PROSITE" id="PS50850"/>
    </source>
</evidence>
<dbReference type="FunFam" id="1.20.1250.20:FF:000034">
    <property type="entry name" value="MFS general substrate transporter"/>
    <property type="match status" value="1"/>
</dbReference>
<comment type="caution">
    <text evidence="9">The sequence shown here is derived from an EMBL/GenBank/DDBJ whole genome shotgun (WGS) entry which is preliminary data.</text>
</comment>
<dbReference type="EMBL" id="JAADJG010000067">
    <property type="protein sequence ID" value="KAF4456179.1"/>
    <property type="molecule type" value="Genomic_DNA"/>
</dbReference>
<gene>
    <name evidence="9" type="ORF">F53441_1663</name>
</gene>
<feature type="transmembrane region" description="Helical" evidence="7">
    <location>
        <begin position="408"/>
        <end position="428"/>
    </location>
</feature>
<feature type="transmembrane region" description="Helical" evidence="7">
    <location>
        <begin position="703"/>
        <end position="724"/>
    </location>
</feature>
<feature type="transmembrane region" description="Helical" evidence="7">
    <location>
        <begin position="440"/>
        <end position="460"/>
    </location>
</feature>
<dbReference type="FunFam" id="1.20.1250.20:FF:000013">
    <property type="entry name" value="MFS general substrate transporter"/>
    <property type="match status" value="1"/>
</dbReference>
<keyword evidence="5 7" id="KW-0472">Membrane</keyword>
<feature type="transmembrane region" description="Helical" evidence="7">
    <location>
        <begin position="605"/>
        <end position="624"/>
    </location>
</feature>
<keyword evidence="4 7" id="KW-1133">Transmembrane helix</keyword>
<dbReference type="OrthoDB" id="2962993at2759"/>
<feature type="transmembrane region" description="Helical" evidence="7">
    <location>
        <begin position="536"/>
        <end position="557"/>
    </location>
</feature>
<dbReference type="Proteomes" id="UP000605986">
    <property type="component" value="Unassembled WGS sequence"/>
</dbReference>
<feature type="transmembrane region" description="Helical" evidence="7">
    <location>
        <begin position="644"/>
        <end position="661"/>
    </location>
</feature>
<dbReference type="GO" id="GO:0004061">
    <property type="term" value="F:arylformamidase activity"/>
    <property type="evidence" value="ECO:0007669"/>
    <property type="project" value="InterPro"/>
</dbReference>
<feature type="transmembrane region" description="Helical" evidence="7">
    <location>
        <begin position="472"/>
        <end position="492"/>
    </location>
</feature>
<feature type="transmembrane region" description="Helical" evidence="7">
    <location>
        <begin position="769"/>
        <end position="790"/>
    </location>
</feature>
<dbReference type="AlphaFoldDB" id="A0A8H4NYQ7"/>
<dbReference type="InterPro" id="IPR037175">
    <property type="entry name" value="KFase_sf"/>
</dbReference>
<dbReference type="InterPro" id="IPR036259">
    <property type="entry name" value="MFS_trans_sf"/>
</dbReference>
<evidence type="ECO:0000256" key="2">
    <source>
        <dbReference type="ARBA" id="ARBA00022448"/>
    </source>
</evidence>
<dbReference type="GO" id="GO:0022857">
    <property type="term" value="F:transmembrane transporter activity"/>
    <property type="evidence" value="ECO:0007669"/>
    <property type="project" value="InterPro"/>
</dbReference>
<dbReference type="PANTHER" id="PTHR43791">
    <property type="entry name" value="PERMEASE-RELATED"/>
    <property type="match status" value="1"/>
</dbReference>
<evidence type="ECO:0000313" key="9">
    <source>
        <dbReference type="EMBL" id="KAF4456179.1"/>
    </source>
</evidence>
<keyword evidence="10" id="KW-1185">Reference proteome</keyword>
<name>A0A8H4NYQ7_9HYPO</name>
<evidence type="ECO:0000313" key="10">
    <source>
        <dbReference type="Proteomes" id="UP000605986"/>
    </source>
</evidence>